<comment type="caution">
    <text evidence="1">The sequence shown here is derived from an EMBL/GenBank/DDBJ whole genome shotgun (WGS) entry which is preliminary data.</text>
</comment>
<protein>
    <submittedName>
        <fullName evidence="1">Uncharacterized protein</fullName>
    </submittedName>
</protein>
<keyword evidence="2" id="KW-1185">Reference proteome</keyword>
<proteinExistence type="predicted"/>
<gene>
    <name evidence="1" type="ORF">RRF57_011768</name>
</gene>
<dbReference type="EMBL" id="JAWHQM010000061">
    <property type="protein sequence ID" value="KAK5636056.1"/>
    <property type="molecule type" value="Genomic_DNA"/>
</dbReference>
<evidence type="ECO:0000313" key="1">
    <source>
        <dbReference type="EMBL" id="KAK5636056.1"/>
    </source>
</evidence>
<accession>A0AAN7UZX5</accession>
<name>A0AAN7UZX5_9PEZI</name>
<dbReference type="AlphaFoldDB" id="A0AAN7UZX5"/>
<evidence type="ECO:0000313" key="2">
    <source>
        <dbReference type="Proteomes" id="UP001305414"/>
    </source>
</evidence>
<dbReference type="Proteomes" id="UP001305414">
    <property type="component" value="Unassembled WGS sequence"/>
</dbReference>
<sequence>MSDSESREFDSIAAVEWRCLLELIQNLFFTKLVYYLSYGLREATPEQLVAGTIIVAYAVGMDVRPTIPKQAEMPTACIRQQGGPASVIELPQLAQPRPSQITVDLPS</sequence>
<reference evidence="1 2" key="1">
    <citation type="submission" date="2023-10" db="EMBL/GenBank/DDBJ databases">
        <title>Draft genome sequence of Xylaria bambusicola isolate GMP-LS, the root and basal stem rot pathogen of sugarcane in Indonesia.</title>
        <authorList>
            <person name="Selvaraj P."/>
            <person name="Muralishankar V."/>
            <person name="Muruganantham S."/>
            <person name="Sp S."/>
            <person name="Haryani S."/>
            <person name="Lau K.J.X."/>
            <person name="Naqvi N.I."/>
        </authorList>
    </citation>
    <scope>NUCLEOTIDE SEQUENCE [LARGE SCALE GENOMIC DNA]</scope>
    <source>
        <strain evidence="1">GMP-LS</strain>
    </source>
</reference>
<organism evidence="1 2">
    <name type="scientific">Xylaria bambusicola</name>
    <dbReference type="NCBI Taxonomy" id="326684"/>
    <lineage>
        <taxon>Eukaryota</taxon>
        <taxon>Fungi</taxon>
        <taxon>Dikarya</taxon>
        <taxon>Ascomycota</taxon>
        <taxon>Pezizomycotina</taxon>
        <taxon>Sordariomycetes</taxon>
        <taxon>Xylariomycetidae</taxon>
        <taxon>Xylariales</taxon>
        <taxon>Xylariaceae</taxon>
        <taxon>Xylaria</taxon>
    </lineage>
</organism>